<feature type="transmembrane region" description="Helical" evidence="6">
    <location>
        <begin position="130"/>
        <end position="147"/>
    </location>
</feature>
<evidence type="ECO:0000313" key="8">
    <source>
        <dbReference type="Proteomes" id="UP000321479"/>
    </source>
</evidence>
<dbReference type="HAMAP" id="MF_01844">
    <property type="entry name" value="NhaA"/>
    <property type="match status" value="1"/>
</dbReference>
<proteinExistence type="inferred from homology"/>
<protein>
    <recommendedName>
        <fullName evidence="6">Na(+)/H(+) antiporter NhaA</fullName>
    </recommendedName>
    <alternativeName>
        <fullName evidence="6">Sodium/proton antiporter NhaA</fullName>
    </alternativeName>
</protein>
<evidence type="ECO:0000256" key="4">
    <source>
        <dbReference type="ARBA" id="ARBA00022989"/>
    </source>
</evidence>
<dbReference type="Pfam" id="PF06965">
    <property type="entry name" value="Na_H_antiport_1"/>
    <property type="match status" value="1"/>
</dbReference>
<feature type="transmembrane region" description="Helical" evidence="6">
    <location>
        <begin position="156"/>
        <end position="177"/>
    </location>
</feature>
<keyword evidence="2 6" id="KW-1003">Cell membrane</keyword>
<evidence type="ECO:0000256" key="5">
    <source>
        <dbReference type="ARBA" id="ARBA00023136"/>
    </source>
</evidence>
<gene>
    <name evidence="6 7" type="primary">nhaA</name>
    <name evidence="7" type="ORF">FRZ54_11985</name>
</gene>
<keyword evidence="6" id="KW-0739">Sodium transport</keyword>
<dbReference type="EMBL" id="CP042436">
    <property type="protein sequence ID" value="QEC65663.1"/>
    <property type="molecule type" value="Genomic_DNA"/>
</dbReference>
<comment type="subcellular location">
    <subcellularLocation>
        <location evidence="1">Cell inner membrane</location>
        <topology evidence="1">Multi-pass membrane protein</topology>
    </subcellularLocation>
    <subcellularLocation>
        <location evidence="6">Cell membrane</location>
        <topology evidence="6">Multi-pass membrane protein</topology>
    </subcellularLocation>
</comment>
<evidence type="ECO:0000313" key="7">
    <source>
        <dbReference type="EMBL" id="QEC65663.1"/>
    </source>
</evidence>
<feature type="transmembrane region" description="Helical" evidence="6">
    <location>
        <begin position="324"/>
        <end position="345"/>
    </location>
</feature>
<dbReference type="Proteomes" id="UP000321479">
    <property type="component" value="Chromosome"/>
</dbReference>
<evidence type="ECO:0000256" key="6">
    <source>
        <dbReference type="HAMAP-Rule" id="MF_01844"/>
    </source>
</evidence>
<evidence type="ECO:0000256" key="1">
    <source>
        <dbReference type="ARBA" id="ARBA00004429"/>
    </source>
</evidence>
<sequence>MLKRAIDPLRILINDSRFTGVMLIVCTVVSIFLANFSGFGAAYKNLWDMEWFTAHFHLPETLLSWINNYLMAFFFLMAGMEIKRELVTGELSSFKKAVLPFGAALGGMIVPALIFAYFNIHTHYSKGWGIPTATDIAFSVGIASILGKRVPVGLKILLMALAIIDDLGAIVVIALFYGGHINMVFLGIAAALYLGLIGCTYFKLKFGVVQIVLCFGLWFALFNSGVEASIAGVLIAFATPVGILPEFEKYIHRYVNFLILPLFAFANTAILLPANIMGSFGSTLSLGIMVGLVLGKPIGIFLFSRILVALKVASLPRNVNWKQVFGMGALAGIGFTMSIFTTMLAFKTEAFRDIAKVAILSSVLVSLVFSMIYFYLTSPKVLHEHEESKAVKQPVGAEGEFALNLSEA</sequence>
<feature type="transmembrane region" description="Helical" evidence="6">
    <location>
        <begin position="284"/>
        <end position="304"/>
    </location>
</feature>
<feature type="transmembrane region" description="Helical" evidence="6">
    <location>
        <begin position="211"/>
        <end position="238"/>
    </location>
</feature>
<feature type="transmembrane region" description="Helical" evidence="6">
    <location>
        <begin position="357"/>
        <end position="376"/>
    </location>
</feature>
<dbReference type="AlphaFoldDB" id="A0A5B8V4C5"/>
<dbReference type="GO" id="GO:0015385">
    <property type="term" value="F:sodium:proton antiporter activity"/>
    <property type="evidence" value="ECO:0007669"/>
    <property type="project" value="UniProtKB-UniRule"/>
</dbReference>
<keyword evidence="6" id="KW-0406">Ion transport</keyword>
<comment type="catalytic activity">
    <reaction evidence="6">
        <text>Na(+)(in) + 2 H(+)(out) = Na(+)(out) + 2 H(+)(in)</text>
        <dbReference type="Rhea" id="RHEA:29251"/>
        <dbReference type="ChEBI" id="CHEBI:15378"/>
        <dbReference type="ChEBI" id="CHEBI:29101"/>
    </reaction>
</comment>
<keyword evidence="6" id="KW-0915">Sodium</keyword>
<dbReference type="PANTHER" id="PTHR30341:SF0">
    <property type="entry name" value="NA(+)_H(+) ANTIPORTER NHAA"/>
    <property type="match status" value="1"/>
</dbReference>
<dbReference type="KEGG" id="mgin:FRZ54_11985"/>
<name>A0A5B8V4C5_9SPHI</name>
<dbReference type="InterPro" id="IPR004670">
    <property type="entry name" value="NhaA"/>
</dbReference>
<comment type="function">
    <text evidence="6">Na(+)/H(+) antiporter that extrudes sodium in exchange for external protons.</text>
</comment>
<keyword evidence="3 6" id="KW-0812">Transmembrane</keyword>
<dbReference type="GO" id="GO:0006885">
    <property type="term" value="P:regulation of pH"/>
    <property type="evidence" value="ECO:0007669"/>
    <property type="project" value="UniProtKB-UniRule"/>
</dbReference>
<evidence type="ECO:0000256" key="2">
    <source>
        <dbReference type="ARBA" id="ARBA00022475"/>
    </source>
</evidence>
<keyword evidence="4 6" id="KW-1133">Transmembrane helix</keyword>
<keyword evidence="5 6" id="KW-0472">Membrane</keyword>
<feature type="transmembrane region" description="Helical" evidence="6">
    <location>
        <begin position="98"/>
        <end position="118"/>
    </location>
</feature>
<dbReference type="GO" id="GO:0005886">
    <property type="term" value="C:plasma membrane"/>
    <property type="evidence" value="ECO:0007669"/>
    <property type="project" value="UniProtKB-SubCell"/>
</dbReference>
<dbReference type="Gene3D" id="1.20.1530.10">
    <property type="entry name" value="Na+/H+ antiporter like domain"/>
    <property type="match status" value="1"/>
</dbReference>
<feature type="transmembrane region" description="Helical" evidence="6">
    <location>
        <begin position="183"/>
        <end position="204"/>
    </location>
</feature>
<dbReference type="OrthoDB" id="9808135at2"/>
<accession>A0A5B8V4C5</accession>
<evidence type="ECO:0000256" key="3">
    <source>
        <dbReference type="ARBA" id="ARBA00022692"/>
    </source>
</evidence>
<feature type="transmembrane region" description="Helical" evidence="6">
    <location>
        <begin position="250"/>
        <end position="272"/>
    </location>
</feature>
<keyword evidence="6" id="KW-0050">Antiport</keyword>
<reference evidence="7 8" key="1">
    <citation type="journal article" date="2017" name="Curr. Microbiol.">
        <title>Mucilaginibacter ginsenosidivorans sp. nov., Isolated from Soil of Ginseng Field.</title>
        <authorList>
            <person name="Kim M.M."/>
            <person name="Siddiqi M.Z."/>
            <person name="Im W.T."/>
        </authorList>
    </citation>
    <scope>NUCLEOTIDE SEQUENCE [LARGE SCALE GENOMIC DNA]</scope>
    <source>
        <strain evidence="7 8">Gsoil 3017</strain>
    </source>
</reference>
<feature type="transmembrane region" description="Helical" evidence="6">
    <location>
        <begin position="21"/>
        <end position="42"/>
    </location>
</feature>
<dbReference type="NCBIfam" id="TIGR00773">
    <property type="entry name" value="NhaA"/>
    <property type="match status" value="1"/>
</dbReference>
<keyword evidence="8" id="KW-1185">Reference proteome</keyword>
<dbReference type="InterPro" id="IPR023171">
    <property type="entry name" value="Na/H_antiporter_dom_sf"/>
</dbReference>
<keyword evidence="6" id="KW-0813">Transport</keyword>
<dbReference type="PANTHER" id="PTHR30341">
    <property type="entry name" value="SODIUM ION/PROTON ANTIPORTER NHAA-RELATED"/>
    <property type="match status" value="1"/>
</dbReference>
<comment type="similarity">
    <text evidence="6">Belongs to the NhaA Na(+)/H(+) (TC 2.A.33) antiporter family.</text>
</comment>
<organism evidence="7 8">
    <name type="scientific">Mucilaginibacter ginsenosidivorans</name>
    <dbReference type="NCBI Taxonomy" id="398053"/>
    <lineage>
        <taxon>Bacteria</taxon>
        <taxon>Pseudomonadati</taxon>
        <taxon>Bacteroidota</taxon>
        <taxon>Sphingobacteriia</taxon>
        <taxon>Sphingobacteriales</taxon>
        <taxon>Sphingobacteriaceae</taxon>
        <taxon>Mucilaginibacter</taxon>
    </lineage>
</organism>
<feature type="transmembrane region" description="Helical" evidence="6">
    <location>
        <begin position="62"/>
        <end position="78"/>
    </location>
</feature>